<dbReference type="Pfam" id="PF01476">
    <property type="entry name" value="LysM"/>
    <property type="match status" value="1"/>
</dbReference>
<evidence type="ECO:0000256" key="1">
    <source>
        <dbReference type="SAM" id="MobiDB-lite"/>
    </source>
</evidence>
<proteinExistence type="predicted"/>
<name>A0A3A1Z0X3_9BURK</name>
<evidence type="ECO:0000259" key="3">
    <source>
        <dbReference type="PROSITE" id="PS51782"/>
    </source>
</evidence>
<dbReference type="Gene3D" id="3.40.50.300">
    <property type="entry name" value="P-loop containing nucleotide triphosphate hydrolases"/>
    <property type="match status" value="1"/>
</dbReference>
<gene>
    <name evidence="4" type="ORF">CJP73_02845</name>
</gene>
<dbReference type="Gene3D" id="3.10.350.10">
    <property type="entry name" value="LysM domain"/>
    <property type="match status" value="1"/>
</dbReference>
<sequence length="1306" mass="146627">MRTLLSIILWLIVLIVLAIVSWAVMLYLSWPYWGGLAIFFGVLGIYFGIRLLRRLWYLSRSRVKLAASENAGRKAADKPSALSELTNKWKQGIATLKSSSLRRFGNPIYALPWFMVVGESGVGKTSAITRSRLSSLNKSINQFEPITQTLNCDWWFFNRAVVIDTAGRYVSPDGTQEDQAEWERMLELLAKYRMKEGLNGLVLAIDAEQLMASEDALERRGHAIRERIDQLIRLFDKRFPIFVLVTKCDQICGFEDWAQVLPADALNQAMGYTGPMEEGDLAEQKFLNQAFEHISERLKLLRLDMAVKGVDLSPNLLLFPSEIERLRSGLQHFMQACAGNNPYLEQPLIRGLFFSSARQTGTHIPSSLAHIVNTSNTEKTPSDKGLFLHDFFERVLPADRWSFLPTVIVDRWRLVTRNLAVVFWISICTAILAFILLSYYQTRASLIDIKNVYPKNVLSQTGSDASRLEDLHRILSVIDLIQDREEEWQTRWLAFSPDITQLEEDIKNTYVKGYQSFLGTFDPNNFLSNEALADQNNPQYANAVLALVRTMNLSQARIQGAHYQQLLAMPQVPTNVIQEFLPDLPPKVVDATNQMQVAYTAWTPIDDPFLRQRLANNRQVLNKILVQSPQLEWLLPWANALPNLQPVTLREFWLPGTQGPNRGMIEPALTKQGEQRLQTFLDELGQAVDDPSGFKVRRGTFETWYLAERFNTWQSFAWAFNNGEQLLGNEPAWREMLGRVDTNASPYYMLFDRLKSEFADVPADNLPGWLLFAREFNDMRRAATAPGTLGKAQGMLNTLNSVGERVIKESVSNQTFAPMSAFPQSIQGVQNFSAYAHAFDQVVSDALGGEGAAYQLAANYFAFGVQPDVKASALQNVRDNLEAFRKTSGFDKPDDQVIWHLVGGPLQLLTRYILEQGSCSVQSDWEKEVLWKTQMAVSTQETTEQLFGDKGSVWTFADKSAKPFLQQQANGFTTATKNGYTFPFDPGFIPFLNQSVSTQVESVVKKQLAEASIGKTANLLITSRPVGVNPSAKAKPYAVNLSIQCSQEQITLDNFNMAVTNSFDWSPDHCGDVTLQIRIDNLSLNRRYPGPMGMARFVEEFVDGERIFTPEDFPQAKEQLDALDVKTINVRYDLVGQEALLEMATHLDYLAETGTPSLSATPSKLSVKVPQRVGQCWMGDVIEKPTTPLPLFIKERAQQIINQPPPPPEPAHIQALAEAEEAAKVKNQPKAKPAAPQVTREHRVKEGETLYSLAKEFGTTVEALKDLNNISDTNLIITGTLLKLPANSNTQPASSSQNAGHKQTAQ</sequence>
<dbReference type="RefSeq" id="WP_119515436.1">
    <property type="nucleotide sequence ID" value="NZ_NQYH01000001.1"/>
</dbReference>
<dbReference type="SMART" id="SM00257">
    <property type="entry name" value="LysM"/>
    <property type="match status" value="1"/>
</dbReference>
<dbReference type="Proteomes" id="UP000266206">
    <property type="component" value="Unassembled WGS sequence"/>
</dbReference>
<dbReference type="PANTHER" id="PTHR36153:SF1">
    <property type="entry name" value="TYPE VI SECRETION SYSTEM COMPONENT TSSM1"/>
    <property type="match status" value="1"/>
</dbReference>
<keyword evidence="2" id="KW-0812">Transmembrane</keyword>
<dbReference type="InterPro" id="IPR053156">
    <property type="entry name" value="T6SS_TssM-like"/>
</dbReference>
<protein>
    <recommendedName>
        <fullName evidence="3">LysM domain-containing protein</fullName>
    </recommendedName>
</protein>
<organism evidence="4 5">
    <name type="scientific">Neopusillimonas maritima</name>
    <dbReference type="NCBI Taxonomy" id="2026239"/>
    <lineage>
        <taxon>Bacteria</taxon>
        <taxon>Pseudomonadati</taxon>
        <taxon>Pseudomonadota</taxon>
        <taxon>Betaproteobacteria</taxon>
        <taxon>Burkholderiales</taxon>
        <taxon>Alcaligenaceae</taxon>
        <taxon>Neopusillimonas</taxon>
    </lineage>
</organism>
<keyword evidence="2" id="KW-0472">Membrane</keyword>
<dbReference type="SUPFAM" id="SSF54106">
    <property type="entry name" value="LysM domain"/>
    <property type="match status" value="1"/>
</dbReference>
<dbReference type="InterPro" id="IPR027417">
    <property type="entry name" value="P-loop_NTPase"/>
</dbReference>
<evidence type="ECO:0000313" key="5">
    <source>
        <dbReference type="Proteomes" id="UP000266206"/>
    </source>
</evidence>
<dbReference type="CDD" id="cd00118">
    <property type="entry name" value="LysM"/>
    <property type="match status" value="1"/>
</dbReference>
<feature type="transmembrane region" description="Helical" evidence="2">
    <location>
        <begin position="7"/>
        <end position="27"/>
    </location>
</feature>
<dbReference type="Pfam" id="PF14331">
    <property type="entry name" value="IcmF-related_N"/>
    <property type="match status" value="1"/>
</dbReference>
<dbReference type="InterPro" id="IPR025743">
    <property type="entry name" value="TssM1_N"/>
</dbReference>
<dbReference type="InterPro" id="IPR036779">
    <property type="entry name" value="LysM_dom_sf"/>
</dbReference>
<evidence type="ECO:0000313" key="4">
    <source>
        <dbReference type="EMBL" id="RIY42384.1"/>
    </source>
</evidence>
<dbReference type="OrthoDB" id="9758229at2"/>
<keyword evidence="2" id="KW-1133">Transmembrane helix</keyword>
<comment type="caution">
    <text evidence="4">The sequence shown here is derived from an EMBL/GenBank/DDBJ whole genome shotgun (WGS) entry which is preliminary data.</text>
</comment>
<feature type="transmembrane region" description="Helical" evidence="2">
    <location>
        <begin position="419"/>
        <end position="440"/>
    </location>
</feature>
<accession>A0A3A1Z0X3</accession>
<dbReference type="EMBL" id="NQYH01000001">
    <property type="protein sequence ID" value="RIY42384.1"/>
    <property type="molecule type" value="Genomic_DNA"/>
</dbReference>
<feature type="region of interest" description="Disordered" evidence="1">
    <location>
        <begin position="1287"/>
        <end position="1306"/>
    </location>
</feature>
<feature type="transmembrane region" description="Helical" evidence="2">
    <location>
        <begin position="33"/>
        <end position="52"/>
    </location>
</feature>
<reference evidence="4 5" key="1">
    <citation type="submission" date="2017-08" db="EMBL/GenBank/DDBJ databases">
        <title>Pusillimonas indicus sp. nov., a member of the family Alcaligenaceae isolated from surface seawater.</title>
        <authorList>
            <person name="Li J."/>
        </authorList>
    </citation>
    <scope>NUCLEOTIDE SEQUENCE [LARGE SCALE GENOMIC DNA]</scope>
    <source>
        <strain evidence="4 5">L52-1-41</strain>
    </source>
</reference>
<dbReference type="PROSITE" id="PS51782">
    <property type="entry name" value="LYSM"/>
    <property type="match status" value="1"/>
</dbReference>
<dbReference type="InterPro" id="IPR018392">
    <property type="entry name" value="LysM"/>
</dbReference>
<evidence type="ECO:0000256" key="2">
    <source>
        <dbReference type="SAM" id="Phobius"/>
    </source>
</evidence>
<dbReference type="PANTHER" id="PTHR36153">
    <property type="entry name" value="INNER MEMBRANE PROTEIN-RELATED"/>
    <property type="match status" value="1"/>
</dbReference>
<dbReference type="SUPFAM" id="SSF52540">
    <property type="entry name" value="P-loop containing nucleoside triphosphate hydrolases"/>
    <property type="match status" value="1"/>
</dbReference>
<feature type="domain" description="LysM" evidence="3">
    <location>
        <begin position="1240"/>
        <end position="1284"/>
    </location>
</feature>